<organism evidence="20 21">
    <name type="scientific">Marinomonas transparens</name>
    <dbReference type="NCBI Taxonomy" id="2795388"/>
    <lineage>
        <taxon>Bacteria</taxon>
        <taxon>Pseudomonadati</taxon>
        <taxon>Pseudomonadota</taxon>
        <taxon>Gammaproteobacteria</taxon>
        <taxon>Oceanospirillales</taxon>
        <taxon>Oceanospirillaceae</taxon>
        <taxon>Marinomonas</taxon>
    </lineage>
</organism>
<dbReference type="FunFam" id="2.40.10.120:FF:000007">
    <property type="entry name" value="Periplasmic serine endoprotease DegP-like"/>
    <property type="match status" value="1"/>
</dbReference>
<name>A0A934JTB1_9GAMM</name>
<dbReference type="PROSITE" id="PS50106">
    <property type="entry name" value="PDZ"/>
    <property type="match status" value="2"/>
</dbReference>
<feature type="binding site" evidence="16">
    <location>
        <position position="48"/>
    </location>
    <ligand>
        <name>substrate</name>
    </ligand>
</feature>
<dbReference type="InterPro" id="IPR001478">
    <property type="entry name" value="PDZ"/>
</dbReference>
<evidence type="ECO:0000313" key="20">
    <source>
        <dbReference type="EMBL" id="MBJ7536914.1"/>
    </source>
</evidence>
<feature type="active site" description="Charge relay system" evidence="15">
    <location>
        <position position="120"/>
    </location>
</feature>
<comment type="function">
    <text evidence="2">Might be efficient in the degradation of transiently denatured and unfolded proteins which accumulate in the periplasm following stress conditions.</text>
</comment>
<dbReference type="SUPFAM" id="SSF50156">
    <property type="entry name" value="PDZ domain-like"/>
    <property type="match status" value="2"/>
</dbReference>
<evidence type="ECO:0000256" key="1">
    <source>
        <dbReference type="ARBA" id="ARBA00001772"/>
    </source>
</evidence>
<evidence type="ECO:0000256" key="4">
    <source>
        <dbReference type="ARBA" id="ARBA00010541"/>
    </source>
</evidence>
<evidence type="ECO:0000256" key="12">
    <source>
        <dbReference type="ARBA" id="ARBA00022825"/>
    </source>
</evidence>
<dbReference type="Pfam" id="PF13365">
    <property type="entry name" value="Trypsin_2"/>
    <property type="match status" value="1"/>
</dbReference>
<keyword evidence="13" id="KW-0346">Stress response</keyword>
<comment type="catalytic activity">
    <reaction evidence="1">
        <text>Acts on substrates that are at least partially unfolded. The cleavage site P1 residue is normally between a pair of hydrophobic residues, such as Val-|-Val.</text>
        <dbReference type="EC" id="3.4.21.107"/>
    </reaction>
</comment>
<feature type="domain" description="PDZ" evidence="19">
    <location>
        <begin position="376"/>
        <end position="440"/>
    </location>
</feature>
<gene>
    <name evidence="20" type="ORF">I8J31_04385</name>
</gene>
<feature type="region of interest" description="Disordered" evidence="17">
    <location>
        <begin position="82"/>
        <end position="103"/>
    </location>
</feature>
<evidence type="ECO:0000259" key="19">
    <source>
        <dbReference type="PROSITE" id="PS50106"/>
    </source>
</evidence>
<dbReference type="Gene3D" id="2.40.10.120">
    <property type="match status" value="1"/>
</dbReference>
<sequence length="475" mass="51349">MNRLLKQTSMVVVSTFMMFSMLSHAASLPDFTELVEKASPAVVNISTEQAVTTKTANEGKGQNLGPNSEELNEFFKHFFGQQPPFNQRKPQNPQGPQGERHSLGSGFIISHDGYVLTNNHVIDGADVIHVRLNDRREYIAELVGTDPRTDLALLKIEADDLPIVKMGASDKLKPGQWVLAIGSPFGFDYTVTAGIVSAIGRSLPSDGYVPFIQTDVAINPGNSGGPLFNLDGEVVGINSQIYTRSGGFMGVSFAIPSKVAMSVVDQLKSDGKVSRAWLGVLIQDVNNELAESFGLDRPNGALISRVLPDSPAQKAGLKSGDIIMTFNGKNIEHSGELPYVVGQMKAGTVVNAGIYRDGKEQIIEIKLESRPTDPKVIAQSQQDKNRLGMIVGDVPEEVAKDLEVKGGVVIKQILGGTASRNGLQQGDIITMLNGQHIEGVADFTKIAKAIPNNRSVPMRVIRQGYPMFIPFKIMD</sequence>
<evidence type="ECO:0000256" key="9">
    <source>
        <dbReference type="ARBA" id="ARBA00022737"/>
    </source>
</evidence>
<proteinExistence type="inferred from homology"/>
<dbReference type="Gene3D" id="2.30.42.10">
    <property type="match status" value="1"/>
</dbReference>
<feature type="binding site" evidence="16">
    <location>
        <begin position="221"/>
        <end position="223"/>
    </location>
    <ligand>
        <name>substrate</name>
    </ligand>
</feature>
<dbReference type="Pfam" id="PF00595">
    <property type="entry name" value="PDZ"/>
    <property type="match status" value="1"/>
</dbReference>
<evidence type="ECO:0000256" key="6">
    <source>
        <dbReference type="ARBA" id="ARBA00013958"/>
    </source>
</evidence>
<feature type="chain" id="PRO_5038503690" description="Probable periplasmic serine endoprotease DegP-like" evidence="18">
    <location>
        <begin position="26"/>
        <end position="475"/>
    </location>
</feature>
<feature type="active site" description="Charge relay system" evidence="15">
    <location>
        <position position="150"/>
    </location>
</feature>
<dbReference type="SMART" id="SM00228">
    <property type="entry name" value="PDZ"/>
    <property type="match status" value="2"/>
</dbReference>
<feature type="domain" description="PDZ" evidence="19">
    <location>
        <begin position="263"/>
        <end position="332"/>
    </location>
</feature>
<evidence type="ECO:0000313" key="21">
    <source>
        <dbReference type="Proteomes" id="UP000628710"/>
    </source>
</evidence>
<evidence type="ECO:0000256" key="10">
    <source>
        <dbReference type="ARBA" id="ARBA00022764"/>
    </source>
</evidence>
<evidence type="ECO:0000256" key="3">
    <source>
        <dbReference type="ARBA" id="ARBA00004418"/>
    </source>
</evidence>
<dbReference type="PANTHER" id="PTHR22939:SF130">
    <property type="entry name" value="PERIPLASMIC SERINE ENDOPROTEASE DEGP-LIKE-RELATED"/>
    <property type="match status" value="1"/>
</dbReference>
<dbReference type="Pfam" id="PF13180">
    <property type="entry name" value="PDZ_2"/>
    <property type="match status" value="1"/>
</dbReference>
<dbReference type="Proteomes" id="UP000628710">
    <property type="component" value="Unassembled WGS sequence"/>
</dbReference>
<dbReference type="RefSeq" id="WP_199467073.1">
    <property type="nucleotide sequence ID" value="NZ_JAEMNX010000002.1"/>
</dbReference>
<dbReference type="GO" id="GO:0042597">
    <property type="term" value="C:periplasmic space"/>
    <property type="evidence" value="ECO:0007669"/>
    <property type="project" value="UniProtKB-SubCell"/>
</dbReference>
<dbReference type="AlphaFoldDB" id="A0A934JTB1"/>
<dbReference type="NCBIfam" id="TIGR02037">
    <property type="entry name" value="degP_htrA_DO"/>
    <property type="match status" value="1"/>
</dbReference>
<feature type="binding site" evidence="16">
    <location>
        <position position="120"/>
    </location>
    <ligand>
        <name>substrate</name>
    </ligand>
</feature>
<dbReference type="Gene3D" id="2.30.42.60">
    <property type="match status" value="1"/>
</dbReference>
<evidence type="ECO:0000256" key="16">
    <source>
        <dbReference type="PIRSR" id="PIRSR611782-2"/>
    </source>
</evidence>
<evidence type="ECO:0000256" key="14">
    <source>
        <dbReference type="ARBA" id="ARBA00032850"/>
    </source>
</evidence>
<keyword evidence="7" id="KW-0645">Protease</keyword>
<dbReference type="EC" id="3.4.21.107" evidence="5"/>
<dbReference type="InterPro" id="IPR036034">
    <property type="entry name" value="PDZ_sf"/>
</dbReference>
<dbReference type="InterPro" id="IPR011782">
    <property type="entry name" value="Pept_S1C_Do"/>
</dbReference>
<protein>
    <recommendedName>
        <fullName evidence="6">Probable periplasmic serine endoprotease DegP-like</fullName>
        <ecNumber evidence="5">3.4.21.107</ecNumber>
    </recommendedName>
    <alternativeName>
        <fullName evidence="14">Protease Do</fullName>
    </alternativeName>
</protein>
<dbReference type="PRINTS" id="PR00834">
    <property type="entry name" value="PROTEASES2C"/>
</dbReference>
<evidence type="ECO:0000256" key="7">
    <source>
        <dbReference type="ARBA" id="ARBA00022670"/>
    </source>
</evidence>
<evidence type="ECO:0000256" key="5">
    <source>
        <dbReference type="ARBA" id="ARBA00013035"/>
    </source>
</evidence>
<comment type="subcellular location">
    <subcellularLocation>
        <location evidence="3">Periplasm</location>
    </subcellularLocation>
</comment>
<keyword evidence="10" id="KW-0574">Periplasm</keyword>
<keyword evidence="12" id="KW-0720">Serine protease</keyword>
<accession>A0A934JTB1</accession>
<dbReference type="CDD" id="cd10839">
    <property type="entry name" value="cpPDZ1_DegP-like"/>
    <property type="match status" value="1"/>
</dbReference>
<evidence type="ECO:0000256" key="8">
    <source>
        <dbReference type="ARBA" id="ARBA00022729"/>
    </source>
</evidence>
<feature type="signal peptide" evidence="18">
    <location>
        <begin position="1"/>
        <end position="25"/>
    </location>
</feature>
<comment type="caution">
    <text evidence="20">The sequence shown here is derived from an EMBL/GenBank/DDBJ whole genome shotgun (WGS) entry which is preliminary data.</text>
</comment>
<keyword evidence="21" id="KW-1185">Reference proteome</keyword>
<evidence type="ECO:0000256" key="11">
    <source>
        <dbReference type="ARBA" id="ARBA00022801"/>
    </source>
</evidence>
<dbReference type="GO" id="GO:0006508">
    <property type="term" value="P:proteolysis"/>
    <property type="evidence" value="ECO:0007669"/>
    <property type="project" value="UniProtKB-KW"/>
</dbReference>
<evidence type="ECO:0000256" key="17">
    <source>
        <dbReference type="SAM" id="MobiDB-lite"/>
    </source>
</evidence>
<dbReference type="InterPro" id="IPR001940">
    <property type="entry name" value="Peptidase_S1C"/>
</dbReference>
<keyword evidence="9" id="KW-0677">Repeat</keyword>
<keyword evidence="8 18" id="KW-0732">Signal</keyword>
<evidence type="ECO:0000256" key="15">
    <source>
        <dbReference type="PIRSR" id="PIRSR611782-1"/>
    </source>
</evidence>
<dbReference type="PANTHER" id="PTHR22939">
    <property type="entry name" value="SERINE PROTEASE FAMILY S1C HTRA-RELATED"/>
    <property type="match status" value="1"/>
</dbReference>
<evidence type="ECO:0000256" key="2">
    <source>
        <dbReference type="ARBA" id="ARBA00002610"/>
    </source>
</evidence>
<feature type="compositionally biased region" description="Polar residues" evidence="17">
    <location>
        <begin position="83"/>
        <end position="95"/>
    </location>
</feature>
<dbReference type="InterPro" id="IPR009003">
    <property type="entry name" value="Peptidase_S1_PA"/>
</dbReference>
<dbReference type="GO" id="GO:0004252">
    <property type="term" value="F:serine-type endopeptidase activity"/>
    <property type="evidence" value="ECO:0007669"/>
    <property type="project" value="InterPro"/>
</dbReference>
<evidence type="ECO:0000256" key="18">
    <source>
        <dbReference type="SAM" id="SignalP"/>
    </source>
</evidence>
<feature type="active site" description="Charge relay system" evidence="15">
    <location>
        <position position="223"/>
    </location>
</feature>
<feature type="binding site" evidence="16">
    <location>
        <position position="150"/>
    </location>
    <ligand>
        <name>substrate</name>
    </ligand>
</feature>
<keyword evidence="11" id="KW-0378">Hydrolase</keyword>
<comment type="similarity">
    <text evidence="4">Belongs to the peptidase S1C family.</text>
</comment>
<dbReference type="SUPFAM" id="SSF50494">
    <property type="entry name" value="Trypsin-like serine proteases"/>
    <property type="match status" value="1"/>
</dbReference>
<reference evidence="20" key="1">
    <citation type="submission" date="2020-12" db="EMBL/GenBank/DDBJ databases">
        <title>Marinomonas arctica sp. nov., a psychrotolerant bacterium isolated from the Arctic.</title>
        <authorList>
            <person name="Zhang Y."/>
        </authorList>
    </citation>
    <scope>NUCLEOTIDE SEQUENCE</scope>
    <source>
        <strain evidence="20">C1424</strain>
    </source>
</reference>
<dbReference type="EMBL" id="JAEMNX010000002">
    <property type="protein sequence ID" value="MBJ7536914.1"/>
    <property type="molecule type" value="Genomic_DNA"/>
</dbReference>
<evidence type="ECO:0000256" key="13">
    <source>
        <dbReference type="ARBA" id="ARBA00023016"/>
    </source>
</evidence>